<comment type="caution">
    <text evidence="3">The sequence shown here is derived from an EMBL/GenBank/DDBJ whole genome shotgun (WGS) entry which is preliminary data.</text>
</comment>
<comment type="similarity">
    <text evidence="1">Belongs to the universal stress protein A family.</text>
</comment>
<dbReference type="Gene3D" id="3.40.50.12370">
    <property type="match status" value="1"/>
</dbReference>
<evidence type="ECO:0000313" key="4">
    <source>
        <dbReference type="Proteomes" id="UP001179361"/>
    </source>
</evidence>
<organism evidence="3 4">
    <name type="scientific">Massilia phyllostachyos</name>
    <dbReference type="NCBI Taxonomy" id="2898585"/>
    <lineage>
        <taxon>Bacteria</taxon>
        <taxon>Pseudomonadati</taxon>
        <taxon>Pseudomonadota</taxon>
        <taxon>Betaproteobacteria</taxon>
        <taxon>Burkholderiales</taxon>
        <taxon>Oxalobacteraceae</taxon>
        <taxon>Telluria group</taxon>
        <taxon>Massilia</taxon>
    </lineage>
</organism>
<dbReference type="Gene3D" id="3.40.50.620">
    <property type="entry name" value="HUPs"/>
    <property type="match status" value="1"/>
</dbReference>
<accession>A0ABS8Q8A7</accession>
<dbReference type="InterPro" id="IPR006016">
    <property type="entry name" value="UspA"/>
</dbReference>
<feature type="domain" description="UspA" evidence="2">
    <location>
        <begin position="154"/>
        <end position="283"/>
    </location>
</feature>
<protein>
    <submittedName>
        <fullName evidence="3">Universal stress protein</fullName>
    </submittedName>
</protein>
<evidence type="ECO:0000256" key="1">
    <source>
        <dbReference type="ARBA" id="ARBA00008791"/>
    </source>
</evidence>
<proteinExistence type="inferred from homology"/>
<dbReference type="CDD" id="cd00293">
    <property type="entry name" value="USP-like"/>
    <property type="match status" value="2"/>
</dbReference>
<dbReference type="InterPro" id="IPR014729">
    <property type="entry name" value="Rossmann-like_a/b/a_fold"/>
</dbReference>
<sequence length="291" mass="31762">MNDSTRGPSPQRLLLATDLCARCDRPLDRAKQLASEFQSDLHVLTVREGPRTPDEVASWLERDGAPQGFELAARRELDEEFAGSGLSPTLQVVEGDVTDAILEVAGGMDDALVLTGASNEDSFQRLILGSTAERLAQDLVHPLLVVRQRTRGPYARILVANDFSHAARQALETAARLFPGRRIVLFHVLEELAEPVAGAVQDALEASERFLDTCILPTEARAAVATFIGHGSLTDTLPRYVRDEAIQLAVLGIHPQSGMARMFMGSRSEDLLQQLACDTLLVRSRKDKDDG</sequence>
<keyword evidence="4" id="KW-1185">Reference proteome</keyword>
<dbReference type="RefSeq" id="WP_231059275.1">
    <property type="nucleotide sequence ID" value="NZ_JAJNOC010000005.1"/>
</dbReference>
<evidence type="ECO:0000313" key="3">
    <source>
        <dbReference type="EMBL" id="MCD2517988.1"/>
    </source>
</evidence>
<dbReference type="PRINTS" id="PR01438">
    <property type="entry name" value="UNVRSLSTRESS"/>
</dbReference>
<reference evidence="3" key="1">
    <citation type="submission" date="2021-11" db="EMBL/GenBank/DDBJ databases">
        <title>The complete genome of Massilia sp sp. G4R7.</title>
        <authorList>
            <person name="Liu L."/>
            <person name="Yue J."/>
            <person name="Yuan J."/>
            <person name="Yang F."/>
            <person name="Li L."/>
        </authorList>
    </citation>
    <scope>NUCLEOTIDE SEQUENCE</scope>
    <source>
        <strain evidence="3">G4R7</strain>
    </source>
</reference>
<dbReference type="PANTHER" id="PTHR46268:SF6">
    <property type="entry name" value="UNIVERSAL STRESS PROTEIN UP12"/>
    <property type="match status" value="1"/>
</dbReference>
<dbReference type="PANTHER" id="PTHR46268">
    <property type="entry name" value="STRESS RESPONSE PROTEIN NHAX"/>
    <property type="match status" value="1"/>
</dbReference>
<name>A0ABS8Q8A7_9BURK</name>
<feature type="domain" description="UspA" evidence="2">
    <location>
        <begin position="11"/>
        <end position="147"/>
    </location>
</feature>
<evidence type="ECO:0000259" key="2">
    <source>
        <dbReference type="Pfam" id="PF00582"/>
    </source>
</evidence>
<gene>
    <name evidence="3" type="ORF">LQ564_16875</name>
</gene>
<dbReference type="Proteomes" id="UP001179361">
    <property type="component" value="Unassembled WGS sequence"/>
</dbReference>
<dbReference type="InterPro" id="IPR006015">
    <property type="entry name" value="Universal_stress_UspA"/>
</dbReference>
<dbReference type="EMBL" id="JAJNOC010000005">
    <property type="protein sequence ID" value="MCD2517988.1"/>
    <property type="molecule type" value="Genomic_DNA"/>
</dbReference>
<dbReference type="Pfam" id="PF00582">
    <property type="entry name" value="Usp"/>
    <property type="match status" value="2"/>
</dbReference>
<dbReference type="SUPFAM" id="SSF52402">
    <property type="entry name" value="Adenine nucleotide alpha hydrolases-like"/>
    <property type="match status" value="2"/>
</dbReference>